<dbReference type="STRING" id="931890.G8JPW1"/>
<dbReference type="InParanoid" id="G8JPW1"/>
<dbReference type="OrthoDB" id="19439at2759"/>
<dbReference type="OMA" id="PHISKKA"/>
<dbReference type="Proteomes" id="UP000006790">
    <property type="component" value="Chromosome 2"/>
</dbReference>
<evidence type="ECO:0000256" key="1">
    <source>
        <dbReference type="ARBA" id="ARBA00004173"/>
    </source>
</evidence>
<evidence type="ECO:0000313" key="7">
    <source>
        <dbReference type="EMBL" id="AET38219.1"/>
    </source>
</evidence>
<name>G8JPW1_ERECY</name>
<keyword evidence="4" id="KW-0496">Mitochondrion</keyword>
<protein>
    <recommendedName>
        <fullName evidence="6">Large ribosomal subunit protein mL49</fullName>
    </recommendedName>
</protein>
<accession>G8JPW1</accession>
<sequence length="172" mass="19441">MLGRNHRFFIFGRSKILRHTFIRLQTTNATPYNGDGAHLDNMNAMDNSPQSREVPELSAEFDTQNSSFSVFPHIRDVNPDQLVGSSKFGKNMYFISRSIHGSLPVYTDIKSGNAAVTLIKNVQGDIIQLRNDLQKSLPDIPRDSWKVLMQSRKIVISGDYVKAVKRVLSEAF</sequence>
<dbReference type="InterPro" id="IPR007740">
    <property type="entry name" value="Ribosomal_mL49"/>
</dbReference>
<reference evidence="8" key="1">
    <citation type="journal article" date="2012" name="G3 (Bethesda)">
        <title>Pichia sorbitophila, an interspecies yeast hybrid reveals early steps of genome resolution following polyploidization.</title>
        <authorList>
            <person name="Leh Louis V."/>
            <person name="Despons L."/>
            <person name="Friedrich A."/>
            <person name="Martin T."/>
            <person name="Durrens P."/>
            <person name="Casaregola S."/>
            <person name="Neuveglise C."/>
            <person name="Fairhead C."/>
            <person name="Marck C."/>
            <person name="Cruz J.A."/>
            <person name="Straub M.L."/>
            <person name="Kugler V."/>
            <person name="Sacerdot C."/>
            <person name="Uzunov Z."/>
            <person name="Thierry A."/>
            <person name="Weiss S."/>
            <person name="Bleykasten C."/>
            <person name="De Montigny J."/>
            <person name="Jacques N."/>
            <person name="Jung P."/>
            <person name="Lemaire M."/>
            <person name="Mallet S."/>
            <person name="Morel G."/>
            <person name="Richard G.F."/>
            <person name="Sarkar A."/>
            <person name="Savel G."/>
            <person name="Schacherer J."/>
            <person name="Seret M.L."/>
            <person name="Talla E."/>
            <person name="Samson G."/>
            <person name="Jubin C."/>
            <person name="Poulain J."/>
            <person name="Vacherie B."/>
            <person name="Barbe V."/>
            <person name="Pelletier E."/>
            <person name="Sherman D.J."/>
            <person name="Westhof E."/>
            <person name="Weissenbach J."/>
            <person name="Baret P.V."/>
            <person name="Wincker P."/>
            <person name="Gaillardin C."/>
            <person name="Dujon B."/>
            <person name="Souciet J.L."/>
        </authorList>
    </citation>
    <scope>NUCLEOTIDE SEQUENCE [LARGE SCALE GENOMIC DNA]</scope>
    <source>
        <strain evidence="8">CBS 270.75 / DBVPG 7215 / KCTC 17166 / NRRL Y-17582</strain>
    </source>
</reference>
<dbReference type="HOGENOM" id="CLU_132729_0_0_1"/>
<comment type="subcellular location">
    <subcellularLocation>
        <location evidence="1">Mitochondrion</location>
    </subcellularLocation>
</comment>
<dbReference type="RefSeq" id="XP_003645036.1">
    <property type="nucleotide sequence ID" value="XM_003644988.1"/>
</dbReference>
<comment type="similarity">
    <text evidence="2">Belongs to the mitochondrion-specific ribosomal protein mL49 family.</text>
</comment>
<dbReference type="PANTHER" id="PTHR13477">
    <property type="entry name" value="MITOCHONDRIAL 39S RIBOSOMAL PROTEIN L49"/>
    <property type="match status" value="1"/>
</dbReference>
<dbReference type="GeneID" id="11471891"/>
<evidence type="ECO:0000313" key="8">
    <source>
        <dbReference type="Proteomes" id="UP000006790"/>
    </source>
</evidence>
<evidence type="ECO:0000256" key="5">
    <source>
        <dbReference type="ARBA" id="ARBA00023274"/>
    </source>
</evidence>
<dbReference type="KEGG" id="erc:Ecym_2497"/>
<evidence type="ECO:0000256" key="6">
    <source>
        <dbReference type="ARBA" id="ARBA00035191"/>
    </source>
</evidence>
<dbReference type="GO" id="GO:0005762">
    <property type="term" value="C:mitochondrial large ribosomal subunit"/>
    <property type="evidence" value="ECO:0007669"/>
    <property type="project" value="EnsemblFungi"/>
</dbReference>
<dbReference type="GO" id="GO:0003735">
    <property type="term" value="F:structural constituent of ribosome"/>
    <property type="evidence" value="ECO:0007669"/>
    <property type="project" value="EnsemblFungi"/>
</dbReference>
<dbReference type="PANTHER" id="PTHR13477:SF0">
    <property type="entry name" value="LARGE RIBOSOMAL SUBUNIT PROTEIN ML49"/>
    <property type="match status" value="1"/>
</dbReference>
<dbReference type="eggNOG" id="KOG4034">
    <property type="taxonomic scope" value="Eukaryota"/>
</dbReference>
<evidence type="ECO:0000256" key="2">
    <source>
        <dbReference type="ARBA" id="ARBA00005677"/>
    </source>
</evidence>
<keyword evidence="8" id="KW-1185">Reference proteome</keyword>
<dbReference type="Pfam" id="PF05046">
    <property type="entry name" value="Img2"/>
    <property type="match status" value="1"/>
</dbReference>
<proteinExistence type="inferred from homology"/>
<gene>
    <name evidence="7" type="ordered locus">Ecym_2497</name>
</gene>
<dbReference type="FunCoup" id="G8JPW1">
    <property type="interactions" value="162"/>
</dbReference>
<organism evidence="7 8">
    <name type="scientific">Eremothecium cymbalariae (strain CBS 270.75 / DBVPG 7215 / KCTC 17166 / NRRL Y-17582)</name>
    <name type="common">Yeast</name>
    <dbReference type="NCBI Taxonomy" id="931890"/>
    <lineage>
        <taxon>Eukaryota</taxon>
        <taxon>Fungi</taxon>
        <taxon>Dikarya</taxon>
        <taxon>Ascomycota</taxon>
        <taxon>Saccharomycotina</taxon>
        <taxon>Saccharomycetes</taxon>
        <taxon>Saccharomycetales</taxon>
        <taxon>Saccharomycetaceae</taxon>
        <taxon>Eremothecium</taxon>
    </lineage>
</organism>
<evidence type="ECO:0000256" key="4">
    <source>
        <dbReference type="ARBA" id="ARBA00023128"/>
    </source>
</evidence>
<dbReference type="Gene3D" id="3.30.780.10">
    <property type="entry name" value="SUI1-like domain"/>
    <property type="match status" value="1"/>
</dbReference>
<keyword evidence="5" id="KW-0687">Ribonucleoprotein</keyword>
<dbReference type="GO" id="GO:0006412">
    <property type="term" value="P:translation"/>
    <property type="evidence" value="ECO:0007669"/>
    <property type="project" value="InterPro"/>
</dbReference>
<evidence type="ECO:0000256" key="3">
    <source>
        <dbReference type="ARBA" id="ARBA00022980"/>
    </source>
</evidence>
<dbReference type="AlphaFoldDB" id="G8JPW1"/>
<dbReference type="EMBL" id="CP002498">
    <property type="protein sequence ID" value="AET38219.1"/>
    <property type="molecule type" value="Genomic_DNA"/>
</dbReference>
<keyword evidence="3" id="KW-0689">Ribosomal protein</keyword>